<comment type="caution">
    <text evidence="2">The sequence shown here is derived from an EMBL/GenBank/DDBJ whole genome shotgun (WGS) entry which is preliminary data.</text>
</comment>
<keyword evidence="1" id="KW-0472">Membrane</keyword>
<keyword evidence="3" id="KW-1185">Reference proteome</keyword>
<reference evidence="2 3" key="1">
    <citation type="submission" date="2021-07" db="EMBL/GenBank/DDBJ databases">
        <authorList>
            <person name="Palmer J.M."/>
        </authorList>
    </citation>
    <scope>NUCLEOTIDE SEQUENCE [LARGE SCALE GENOMIC DNA]</scope>
    <source>
        <strain evidence="2 3">AT_MEX2019</strain>
        <tissue evidence="2">Muscle</tissue>
    </source>
</reference>
<keyword evidence="1" id="KW-0812">Transmembrane</keyword>
<keyword evidence="1" id="KW-1133">Transmembrane helix</keyword>
<dbReference type="Proteomes" id="UP001345963">
    <property type="component" value="Unassembled WGS sequence"/>
</dbReference>
<sequence>MLQRTHAEARCLYSPHARQYAWVGVLCFAWHVGCTDVMVTIIGSRHLYSPHARQLAWVGVLYHCLACGVYRCYSGPMLEPDIFTPHMPGNMPGWAFCALPGMWGVQMLQRTHAGTRYLFSPHAMQ</sequence>
<accession>A0ABU7AHJ8</accession>
<feature type="transmembrane region" description="Helical" evidence="1">
    <location>
        <begin position="20"/>
        <end position="43"/>
    </location>
</feature>
<proteinExistence type="predicted"/>
<name>A0ABU7AHJ8_9TELE</name>
<feature type="transmembrane region" description="Helical" evidence="1">
    <location>
        <begin position="55"/>
        <end position="71"/>
    </location>
</feature>
<evidence type="ECO:0000256" key="1">
    <source>
        <dbReference type="SAM" id="Phobius"/>
    </source>
</evidence>
<dbReference type="EMBL" id="JAHUTI010015105">
    <property type="protein sequence ID" value="MED6237368.1"/>
    <property type="molecule type" value="Genomic_DNA"/>
</dbReference>
<evidence type="ECO:0000313" key="2">
    <source>
        <dbReference type="EMBL" id="MED6237368.1"/>
    </source>
</evidence>
<organism evidence="2 3">
    <name type="scientific">Ataeniobius toweri</name>
    <dbReference type="NCBI Taxonomy" id="208326"/>
    <lineage>
        <taxon>Eukaryota</taxon>
        <taxon>Metazoa</taxon>
        <taxon>Chordata</taxon>
        <taxon>Craniata</taxon>
        <taxon>Vertebrata</taxon>
        <taxon>Euteleostomi</taxon>
        <taxon>Actinopterygii</taxon>
        <taxon>Neopterygii</taxon>
        <taxon>Teleostei</taxon>
        <taxon>Neoteleostei</taxon>
        <taxon>Acanthomorphata</taxon>
        <taxon>Ovalentaria</taxon>
        <taxon>Atherinomorphae</taxon>
        <taxon>Cyprinodontiformes</taxon>
        <taxon>Goodeidae</taxon>
        <taxon>Ataeniobius</taxon>
    </lineage>
</organism>
<gene>
    <name evidence="2" type="ORF">ATANTOWER_023627</name>
</gene>
<evidence type="ECO:0000313" key="3">
    <source>
        <dbReference type="Proteomes" id="UP001345963"/>
    </source>
</evidence>
<protein>
    <submittedName>
        <fullName evidence="2">Uncharacterized protein</fullName>
    </submittedName>
</protein>